<evidence type="ECO:0000256" key="1">
    <source>
        <dbReference type="SAM" id="SignalP"/>
    </source>
</evidence>
<comment type="caution">
    <text evidence="2">The sequence shown here is derived from an EMBL/GenBank/DDBJ whole genome shotgun (WGS) entry which is preliminary data.</text>
</comment>
<feature type="chain" id="PRO_5020921684" description="Lipoprotein" evidence="1">
    <location>
        <begin position="20"/>
        <end position="99"/>
    </location>
</feature>
<dbReference type="RefSeq" id="WP_135813738.1">
    <property type="nucleotide sequence ID" value="NZ_RQEV01000011.1"/>
</dbReference>
<dbReference type="OrthoDB" id="330740at2"/>
<evidence type="ECO:0000313" key="3">
    <source>
        <dbReference type="Proteomes" id="UP000297855"/>
    </source>
</evidence>
<dbReference type="EMBL" id="RQEV01000011">
    <property type="protein sequence ID" value="TGK18085.1"/>
    <property type="molecule type" value="Genomic_DNA"/>
</dbReference>
<dbReference type="Proteomes" id="UP000297855">
    <property type="component" value="Unassembled WGS sequence"/>
</dbReference>
<protein>
    <recommendedName>
        <fullName evidence="4">Lipoprotein</fullName>
    </recommendedName>
</protein>
<accession>A0A4R9GQ84</accession>
<name>A0A4R9GQ84_9LEPT</name>
<keyword evidence="3" id="KW-1185">Reference proteome</keyword>
<gene>
    <name evidence="2" type="ORF">EHO61_11575</name>
</gene>
<keyword evidence="1" id="KW-0732">Signal</keyword>
<dbReference type="AlphaFoldDB" id="A0A4R9GQ84"/>
<evidence type="ECO:0008006" key="4">
    <source>
        <dbReference type="Google" id="ProtNLM"/>
    </source>
</evidence>
<reference evidence="2" key="1">
    <citation type="journal article" date="2019" name="PLoS Negl. Trop. Dis.">
        <title>Revisiting the worldwide diversity of Leptospira species in the environment.</title>
        <authorList>
            <person name="Vincent A.T."/>
            <person name="Schiettekatte O."/>
            <person name="Bourhy P."/>
            <person name="Veyrier F.J."/>
            <person name="Picardeau M."/>
        </authorList>
    </citation>
    <scope>NUCLEOTIDE SEQUENCE [LARGE SCALE GENOMIC DNA]</scope>
    <source>
        <strain evidence="2">SCS5</strain>
    </source>
</reference>
<sequence length="99" mass="10887">MSKKLPILILSLVWLGTCATPDDDFYSFEEASSLLLAAYGAKDLQCSSSRGITHLVPGRSRKRDVNNCVLSVGAEDCSFWIQAGDPVPFTCKAIEYRLK</sequence>
<feature type="signal peptide" evidence="1">
    <location>
        <begin position="1"/>
        <end position="19"/>
    </location>
</feature>
<proteinExistence type="predicted"/>
<evidence type="ECO:0000313" key="2">
    <source>
        <dbReference type="EMBL" id="TGK18085.1"/>
    </source>
</evidence>
<organism evidence="2 3">
    <name type="scientific">Leptospira fluminis</name>
    <dbReference type="NCBI Taxonomy" id="2484979"/>
    <lineage>
        <taxon>Bacteria</taxon>
        <taxon>Pseudomonadati</taxon>
        <taxon>Spirochaetota</taxon>
        <taxon>Spirochaetia</taxon>
        <taxon>Leptospirales</taxon>
        <taxon>Leptospiraceae</taxon>
        <taxon>Leptospira</taxon>
    </lineage>
</organism>
<dbReference type="NCBIfam" id="NF047805">
    <property type="entry name" value="LIC13255_lipo"/>
    <property type="match status" value="1"/>
</dbReference>